<evidence type="ECO:0000256" key="6">
    <source>
        <dbReference type="ARBA" id="ARBA00022777"/>
    </source>
</evidence>
<evidence type="ECO:0000256" key="9">
    <source>
        <dbReference type="PROSITE-ProRule" id="PRU00175"/>
    </source>
</evidence>
<dbReference type="InterPro" id="IPR019787">
    <property type="entry name" value="Znf_PHD-finger"/>
</dbReference>
<dbReference type="SUPFAM" id="SSF56112">
    <property type="entry name" value="Protein kinase-like (PK-like)"/>
    <property type="match status" value="1"/>
</dbReference>
<protein>
    <submittedName>
        <fullName evidence="15">Mitogen-activated protein kinase kinase kinase 1</fullName>
    </submittedName>
</protein>
<dbReference type="SUPFAM" id="SSF57850">
    <property type="entry name" value="RING/U-box"/>
    <property type="match status" value="1"/>
</dbReference>
<evidence type="ECO:0000256" key="5">
    <source>
        <dbReference type="ARBA" id="ARBA00022771"/>
    </source>
</evidence>
<name>A0A224AC19_DUGJA</name>
<feature type="compositionally biased region" description="Basic and acidic residues" evidence="11">
    <location>
        <begin position="71"/>
        <end position="82"/>
    </location>
</feature>
<evidence type="ECO:0000259" key="12">
    <source>
        <dbReference type="PROSITE" id="PS50011"/>
    </source>
</evidence>
<keyword evidence="3" id="KW-0479">Metal-binding</keyword>
<evidence type="ECO:0000259" key="14">
    <source>
        <dbReference type="PROSITE" id="PS50089"/>
    </source>
</evidence>
<dbReference type="Pfam" id="PF21040">
    <property type="entry name" value="CEP104-like_TOG"/>
    <property type="match status" value="1"/>
</dbReference>
<dbReference type="GO" id="GO:0004674">
    <property type="term" value="F:protein serine/threonine kinase activity"/>
    <property type="evidence" value="ECO:0007669"/>
    <property type="project" value="UniProtKB-KW"/>
</dbReference>
<evidence type="ECO:0000313" key="15">
    <source>
        <dbReference type="EMBL" id="BBA10910.1"/>
    </source>
</evidence>
<evidence type="ECO:0000256" key="7">
    <source>
        <dbReference type="ARBA" id="ARBA00022833"/>
    </source>
</evidence>
<evidence type="ECO:0000259" key="13">
    <source>
        <dbReference type="PROSITE" id="PS50016"/>
    </source>
</evidence>
<dbReference type="Gene3D" id="3.30.40.10">
    <property type="entry name" value="Zinc/RING finger domain, C3HC4 (zinc finger)"/>
    <property type="match status" value="1"/>
</dbReference>
<keyword evidence="1" id="KW-0723">Serine/threonine-protein kinase</keyword>
<keyword evidence="4 10" id="KW-0547">Nucleotide-binding</keyword>
<dbReference type="PROSITE" id="PS50089">
    <property type="entry name" value="ZF_RING_2"/>
    <property type="match status" value="1"/>
</dbReference>
<dbReference type="InterPro" id="IPR013083">
    <property type="entry name" value="Znf_RING/FYVE/PHD"/>
</dbReference>
<feature type="compositionally biased region" description="Basic and acidic residues" evidence="11">
    <location>
        <begin position="45"/>
        <end position="56"/>
    </location>
</feature>
<dbReference type="InterPro" id="IPR001841">
    <property type="entry name" value="Znf_RING"/>
</dbReference>
<feature type="binding site" evidence="10">
    <location>
        <position position="773"/>
    </location>
    <ligand>
        <name>ATP</name>
        <dbReference type="ChEBI" id="CHEBI:30616"/>
    </ligand>
</feature>
<dbReference type="AlphaFoldDB" id="A0A224AC19"/>
<dbReference type="Pfam" id="PF00069">
    <property type="entry name" value="Pkinase"/>
    <property type="match status" value="1"/>
</dbReference>
<gene>
    <name evidence="15" type="primary">MEKK1</name>
</gene>
<dbReference type="PROSITE" id="PS50016">
    <property type="entry name" value="ZF_PHD_2"/>
    <property type="match status" value="1"/>
</dbReference>
<dbReference type="InterPro" id="IPR000719">
    <property type="entry name" value="Prot_kinase_dom"/>
</dbReference>
<dbReference type="InterPro" id="IPR008271">
    <property type="entry name" value="Ser/Thr_kinase_AS"/>
</dbReference>
<evidence type="ECO:0000256" key="2">
    <source>
        <dbReference type="ARBA" id="ARBA00022679"/>
    </source>
</evidence>
<dbReference type="GO" id="GO:0005524">
    <property type="term" value="F:ATP binding"/>
    <property type="evidence" value="ECO:0007669"/>
    <property type="project" value="UniProtKB-UniRule"/>
</dbReference>
<evidence type="ECO:0000256" key="10">
    <source>
        <dbReference type="PROSITE-ProRule" id="PRU10141"/>
    </source>
</evidence>
<dbReference type="PROSITE" id="PS50011">
    <property type="entry name" value="PROTEIN_KINASE_DOM"/>
    <property type="match status" value="1"/>
</dbReference>
<keyword evidence="5 9" id="KW-0863">Zinc-finger</keyword>
<proteinExistence type="evidence at transcript level"/>
<dbReference type="PROSITE" id="PS00107">
    <property type="entry name" value="PROTEIN_KINASE_ATP"/>
    <property type="match status" value="1"/>
</dbReference>
<reference evidence="15" key="1">
    <citation type="submission" date="2017-01" db="EMBL/GenBank/DDBJ databases">
        <title>A MAP3K family protein posteriorizes the position of the feeding organ in planarians.</title>
        <authorList>
            <person name="Hosoda K."/>
            <person name="Motoishi M."/>
            <person name="Kunimoto T."/>
            <person name="Nishimura O."/>
            <person name="Hwang B."/>
            <person name="Yazawa S."/>
            <person name="Mochii M."/>
            <person name="Agata K."/>
            <person name="Umesono Y."/>
        </authorList>
    </citation>
    <scope>NUCLEOTIDE SEQUENCE</scope>
</reference>
<dbReference type="PROSITE" id="PS00108">
    <property type="entry name" value="PROTEIN_KINASE_ST"/>
    <property type="match status" value="1"/>
</dbReference>
<dbReference type="InterPro" id="IPR017441">
    <property type="entry name" value="Protein_kinase_ATP_BS"/>
</dbReference>
<evidence type="ECO:0000256" key="1">
    <source>
        <dbReference type="ARBA" id="ARBA00022527"/>
    </source>
</evidence>
<dbReference type="Gene3D" id="1.10.510.10">
    <property type="entry name" value="Transferase(Phosphotransferase) domain 1"/>
    <property type="match status" value="1"/>
</dbReference>
<feature type="domain" description="PHD-type" evidence="13">
    <location>
        <begin position="86"/>
        <end position="139"/>
    </location>
</feature>
<dbReference type="InterPro" id="IPR011009">
    <property type="entry name" value="Kinase-like_dom_sf"/>
</dbReference>
<feature type="domain" description="RING-type" evidence="14">
    <location>
        <begin position="89"/>
        <end position="137"/>
    </location>
</feature>
<keyword evidence="8 10" id="KW-0067">ATP-binding</keyword>
<keyword evidence="7" id="KW-0862">Zinc</keyword>
<evidence type="ECO:0000256" key="11">
    <source>
        <dbReference type="SAM" id="MobiDB-lite"/>
    </source>
</evidence>
<dbReference type="GO" id="GO:0008270">
    <property type="term" value="F:zinc ion binding"/>
    <property type="evidence" value="ECO:0007669"/>
    <property type="project" value="UniProtKB-KW"/>
</dbReference>
<keyword evidence="2" id="KW-0808">Transferase</keyword>
<evidence type="ECO:0000256" key="3">
    <source>
        <dbReference type="ARBA" id="ARBA00022723"/>
    </source>
</evidence>
<dbReference type="PANTHER" id="PTHR11584">
    <property type="entry name" value="SERINE/THREONINE PROTEIN KINASE"/>
    <property type="match status" value="1"/>
</dbReference>
<keyword evidence="6 15" id="KW-0418">Kinase</keyword>
<evidence type="ECO:0000256" key="4">
    <source>
        <dbReference type="ARBA" id="ARBA00022741"/>
    </source>
</evidence>
<dbReference type="SMART" id="SM00220">
    <property type="entry name" value="S_TKc"/>
    <property type="match status" value="1"/>
</dbReference>
<organism evidence="15">
    <name type="scientific">Dugesia japonica</name>
    <name type="common">Planarian</name>
    <dbReference type="NCBI Taxonomy" id="6161"/>
    <lineage>
        <taxon>Eukaryota</taxon>
        <taxon>Metazoa</taxon>
        <taxon>Spiralia</taxon>
        <taxon>Lophotrochozoa</taxon>
        <taxon>Platyhelminthes</taxon>
        <taxon>Rhabditophora</taxon>
        <taxon>Seriata</taxon>
        <taxon>Tricladida</taxon>
        <taxon>Continenticola</taxon>
        <taxon>Geoplanoidea</taxon>
        <taxon>Dugesiidae</taxon>
        <taxon>Dugesia</taxon>
    </lineage>
</organism>
<evidence type="ECO:0000256" key="8">
    <source>
        <dbReference type="ARBA" id="ARBA00022840"/>
    </source>
</evidence>
<accession>A0A224AC19</accession>
<dbReference type="GO" id="GO:0035556">
    <property type="term" value="P:intracellular signal transduction"/>
    <property type="evidence" value="ECO:0007669"/>
    <property type="project" value="UniProtKB-ARBA"/>
</dbReference>
<feature type="domain" description="Protein kinase" evidence="12">
    <location>
        <begin position="744"/>
        <end position="1012"/>
    </location>
</feature>
<feature type="region of interest" description="Disordered" evidence="11">
    <location>
        <begin position="38"/>
        <end position="82"/>
    </location>
</feature>
<dbReference type="Pfam" id="PF13639">
    <property type="entry name" value="zf-RING_2"/>
    <property type="match status" value="1"/>
</dbReference>
<dbReference type="EMBL" id="LC212969">
    <property type="protein sequence ID" value="BBA10910.1"/>
    <property type="molecule type" value="mRNA"/>
</dbReference>
<sequence>MCKVLQVHERDPLLLSNNLKVVEVEELFQRFHKRRKEKLSNPYRPNDKHCKNSNHEDDVEGNTSRFGRSKNKPDGNEPHPNESMDEITCSICLQEMNTAQLLKFCQNCSNEFHKKCILIWLKECKKNDEGLTCPLCRKSWPSNDFNRDVTSPLEYGPALTDSNIFVPRSHSTVMPFQHINHREITNMASSTSDLTSSNFSFNINGSKHNFNIPSNHKPLGFCFSPDVAKMLSSDMCDKREAALRQVAEQTVQIVVSAGSAYSVEDNKLNCMSGTISTDIVSSMGGFTTGLMLKEAFRVIAKLLDDTIYTLFIGALRAFREILGYLICRTESEVERMSRMISPVLCQLLRICGDSSQKKKAQMSLSALFELANGQEGGMALGREIKKTSLPVTGWQRLAKFAISNHHRFKAMHCYGRLSLLERLLDKFELTLEILRKLLEFVTYQLLLMHRSIHLLNSFDSSKLDSLETTDVDTGLSTTDIRLLSGQRLQKLAKILFINTAKLLLSKLKFQGYSHHDAYLELLKDLDKIPQPWKDKFIIKLKIPKDHLNNYENVEIDISDHNKEKKKAEGSSVTVTPGSVSKSYRISKRYSQMKPVGGAAKIGNNQLTNSVNSLKMRAGSLTQSIRSASSGSCRISPFIRITPEPAYDAVPLSESEDDISHETSSAFFSELAIHNSIYGHQFGLQESSSDERNEEEEINKTNTIFRKILQEQSNATNQKDCLDIESQPPPGLGVFSSEYRSGYEWCQGPLLGTGAFSKCYQGRDVRTGLLMAVKQISISHSCIDKNEEIIKAVKTEVNLMIQLNHPNVLPLLGAVFSPSDNTISMFVRWMPGGSVASLLTHYSAFLEPVTLAYALQTARGLSYIHSNRILHRDLKGANLLLDSSGMRLRISDFGASARLSNGRDSNASDFKGQLLGTVAFMAPEVLRGEEYGRSCDVWSFACCIIEMLTGSQPWRDRNHTNHLALMYTIASAEEPPKLPEQISADLTELLTDCLNRDPKKRPLSSKLESYRVFKHLTS</sequence>
<dbReference type="PANTHER" id="PTHR11584:SF369">
    <property type="entry name" value="MITOGEN-ACTIVATED PROTEIN KINASE KINASE KINASE 19-RELATED"/>
    <property type="match status" value="1"/>
</dbReference>